<evidence type="ECO:0000259" key="4">
    <source>
        <dbReference type="PROSITE" id="PS00662"/>
    </source>
</evidence>
<dbReference type="PROSITE" id="PS00662">
    <property type="entry name" value="T2SP_E"/>
    <property type="match status" value="1"/>
</dbReference>
<dbReference type="PANTHER" id="PTHR30258:SF2">
    <property type="entry name" value="COMG OPERON PROTEIN 1"/>
    <property type="match status" value="1"/>
</dbReference>
<dbReference type="SMART" id="SM00382">
    <property type="entry name" value="AAA"/>
    <property type="match status" value="1"/>
</dbReference>
<evidence type="ECO:0000313" key="5">
    <source>
        <dbReference type="EMBL" id="QDV42570.1"/>
    </source>
</evidence>
<dbReference type="Proteomes" id="UP000319004">
    <property type="component" value="Chromosome"/>
</dbReference>
<evidence type="ECO:0000256" key="2">
    <source>
        <dbReference type="ARBA" id="ARBA00022741"/>
    </source>
</evidence>
<protein>
    <submittedName>
        <fullName evidence="5">Type II secretion system protein E</fullName>
    </submittedName>
</protein>
<dbReference type="OrthoDB" id="244550at2"/>
<dbReference type="KEGG" id="snep:Enr13x_24180"/>
<accession>A0A518HNZ6</accession>
<gene>
    <name evidence="5" type="primary">epsE_3</name>
    <name evidence="5" type="ORF">Enr13x_24180</name>
</gene>
<evidence type="ECO:0000313" key="6">
    <source>
        <dbReference type="Proteomes" id="UP000319004"/>
    </source>
</evidence>
<dbReference type="GO" id="GO:0005886">
    <property type="term" value="C:plasma membrane"/>
    <property type="evidence" value="ECO:0007669"/>
    <property type="project" value="TreeGrafter"/>
</dbReference>
<organism evidence="5 6">
    <name type="scientific">Stieleria neptunia</name>
    <dbReference type="NCBI Taxonomy" id="2527979"/>
    <lineage>
        <taxon>Bacteria</taxon>
        <taxon>Pseudomonadati</taxon>
        <taxon>Planctomycetota</taxon>
        <taxon>Planctomycetia</taxon>
        <taxon>Pirellulales</taxon>
        <taxon>Pirellulaceae</taxon>
        <taxon>Stieleria</taxon>
    </lineage>
</organism>
<dbReference type="InterPro" id="IPR027417">
    <property type="entry name" value="P-loop_NTPase"/>
</dbReference>
<reference evidence="5 6" key="1">
    <citation type="submission" date="2019-03" db="EMBL/GenBank/DDBJ databases">
        <title>Deep-cultivation of Planctomycetes and their phenomic and genomic characterization uncovers novel biology.</title>
        <authorList>
            <person name="Wiegand S."/>
            <person name="Jogler M."/>
            <person name="Boedeker C."/>
            <person name="Pinto D."/>
            <person name="Vollmers J."/>
            <person name="Rivas-Marin E."/>
            <person name="Kohn T."/>
            <person name="Peeters S.H."/>
            <person name="Heuer A."/>
            <person name="Rast P."/>
            <person name="Oberbeckmann S."/>
            <person name="Bunk B."/>
            <person name="Jeske O."/>
            <person name="Meyerdierks A."/>
            <person name="Storesund J.E."/>
            <person name="Kallscheuer N."/>
            <person name="Luecker S."/>
            <person name="Lage O.M."/>
            <person name="Pohl T."/>
            <person name="Merkel B.J."/>
            <person name="Hornburger P."/>
            <person name="Mueller R.-W."/>
            <person name="Bruemmer F."/>
            <person name="Labrenz M."/>
            <person name="Spormann A.M."/>
            <person name="Op den Camp H."/>
            <person name="Overmann J."/>
            <person name="Amann R."/>
            <person name="Jetten M.S.M."/>
            <person name="Mascher T."/>
            <person name="Medema M.H."/>
            <person name="Devos D.P."/>
            <person name="Kaster A.-K."/>
            <person name="Ovreas L."/>
            <person name="Rohde M."/>
            <person name="Galperin M.Y."/>
            <person name="Jogler C."/>
        </authorList>
    </citation>
    <scope>NUCLEOTIDE SEQUENCE [LARGE SCALE GENOMIC DNA]</scope>
    <source>
        <strain evidence="5 6">Enr13</strain>
    </source>
</reference>
<dbReference type="GO" id="GO:0005524">
    <property type="term" value="F:ATP binding"/>
    <property type="evidence" value="ECO:0007669"/>
    <property type="project" value="UniProtKB-KW"/>
</dbReference>
<dbReference type="Pfam" id="PF00437">
    <property type="entry name" value="T2SSE"/>
    <property type="match status" value="1"/>
</dbReference>
<dbReference type="Gene3D" id="3.30.450.90">
    <property type="match status" value="1"/>
</dbReference>
<dbReference type="GO" id="GO:0016887">
    <property type="term" value="F:ATP hydrolysis activity"/>
    <property type="evidence" value="ECO:0007669"/>
    <property type="project" value="TreeGrafter"/>
</dbReference>
<keyword evidence="6" id="KW-1185">Reference proteome</keyword>
<comment type="similarity">
    <text evidence="1">Belongs to the GSP E family.</text>
</comment>
<dbReference type="SUPFAM" id="SSF52540">
    <property type="entry name" value="P-loop containing nucleoside triphosphate hydrolases"/>
    <property type="match status" value="1"/>
</dbReference>
<feature type="domain" description="Bacterial type II secretion system protein E" evidence="4">
    <location>
        <begin position="315"/>
        <end position="329"/>
    </location>
</feature>
<evidence type="ECO:0000256" key="3">
    <source>
        <dbReference type="ARBA" id="ARBA00022840"/>
    </source>
</evidence>
<dbReference type="InterPro" id="IPR001482">
    <property type="entry name" value="T2SS/T4SS_dom"/>
</dbReference>
<dbReference type="InterPro" id="IPR037257">
    <property type="entry name" value="T2SS_E_N_sf"/>
</dbReference>
<keyword evidence="2" id="KW-0547">Nucleotide-binding</keyword>
<sequence>MRWAACKQFVEFFPIEFCRQHGLIVALDVHGKRALLASEPPAFELLDNVGRLLGSPLSYVAVPEDEIETLVDGAYEDRARGESRRAQEAVSLDELLQQPSDTRDDLLETDSRGPVVRLVNSLLLDAIQKCASDIHLQPFEATMIVRMRIDGVLIEVQRIPKSIQDEVVSRLKVAGQMNIAEKRLPQDGRATVCVGKRVIDLRLASMPTSFGERVVVRLLDKSARLYELSELGMDNRTQARFRDVVHAEHGLILVTGPTGSGKSTTLYAALKELDTSTRNAVTLEDPIEYQLEGISQTQINTKKGMTFASGLRSVLRQDPDIIMLGEIRDEETAMMAVQSSLTGHLVLSTLHTNDAASAITRMLDLGIEPYLVASSVLAVLAQRLVRRKCTDCEGIPGVECETCGGTRYRGRELISELLILNDGIRKLVQSRANASEIRDAGLRSGMQLLRDVGMEKVQAGITTQEEVERVTMRTSL</sequence>
<dbReference type="SUPFAM" id="SSF160246">
    <property type="entry name" value="EspE N-terminal domain-like"/>
    <property type="match status" value="1"/>
</dbReference>
<dbReference type="InterPro" id="IPR007831">
    <property type="entry name" value="T2SS_GspE_N"/>
</dbReference>
<dbReference type="Gene3D" id="3.40.50.300">
    <property type="entry name" value="P-loop containing nucleotide triphosphate hydrolases"/>
    <property type="match status" value="1"/>
</dbReference>
<proteinExistence type="inferred from homology"/>
<dbReference type="EMBL" id="CP037423">
    <property type="protein sequence ID" value="QDV42570.1"/>
    <property type="molecule type" value="Genomic_DNA"/>
</dbReference>
<dbReference type="AlphaFoldDB" id="A0A518HNZ6"/>
<keyword evidence="3" id="KW-0067">ATP-binding</keyword>
<dbReference type="CDD" id="cd01129">
    <property type="entry name" value="PulE-GspE-like"/>
    <property type="match status" value="1"/>
</dbReference>
<name>A0A518HNZ6_9BACT</name>
<dbReference type="RefSeq" id="WP_145386169.1">
    <property type="nucleotide sequence ID" value="NZ_CP037423.1"/>
</dbReference>
<dbReference type="InterPro" id="IPR003593">
    <property type="entry name" value="AAA+_ATPase"/>
</dbReference>
<dbReference type="Pfam" id="PF05157">
    <property type="entry name" value="MshEN"/>
    <property type="match status" value="1"/>
</dbReference>
<dbReference type="PANTHER" id="PTHR30258">
    <property type="entry name" value="TYPE II SECRETION SYSTEM PROTEIN GSPE-RELATED"/>
    <property type="match status" value="1"/>
</dbReference>
<evidence type="ECO:0000256" key="1">
    <source>
        <dbReference type="ARBA" id="ARBA00006611"/>
    </source>
</evidence>